<dbReference type="EMBL" id="SCFB01000005">
    <property type="protein sequence ID" value="RZI46290.1"/>
    <property type="molecule type" value="Genomic_DNA"/>
</dbReference>
<dbReference type="OrthoDB" id="9766909at2"/>
<dbReference type="UniPathway" id="UPA00219"/>
<dbReference type="InterPro" id="IPR023346">
    <property type="entry name" value="Lysozyme-like_dom_sf"/>
</dbReference>
<dbReference type="GO" id="GO:0071555">
    <property type="term" value="P:cell wall organization"/>
    <property type="evidence" value="ECO:0007669"/>
    <property type="project" value="UniProtKB-KW"/>
</dbReference>
<dbReference type="InterPro" id="IPR036950">
    <property type="entry name" value="PBP_transglycosylase"/>
</dbReference>
<dbReference type="RefSeq" id="WP_130154040.1">
    <property type="nucleotide sequence ID" value="NZ_SCFB01000005.1"/>
</dbReference>
<dbReference type="GO" id="GO:0008955">
    <property type="term" value="F:peptidoglycan glycosyltransferase activity"/>
    <property type="evidence" value="ECO:0007669"/>
    <property type="project" value="UniProtKB-EC"/>
</dbReference>
<keyword evidence="11" id="KW-0133">Cell shape</keyword>
<comment type="catalytic activity">
    <reaction evidence="18">
        <text>[GlcNAc-(1-&gt;4)-Mur2Ac(oyl-L-Ala-gamma-D-Glu-L-Lys-D-Ala-D-Ala)](n)-di-trans,octa-cis-undecaprenyl diphosphate + beta-D-GlcNAc-(1-&gt;4)-Mur2Ac(oyl-L-Ala-gamma-D-Glu-L-Lys-D-Ala-D-Ala)-di-trans,octa-cis-undecaprenyl diphosphate = [GlcNAc-(1-&gt;4)-Mur2Ac(oyl-L-Ala-gamma-D-Glu-L-Lys-D-Ala-D-Ala)](n+1)-di-trans,octa-cis-undecaprenyl diphosphate + di-trans,octa-cis-undecaprenyl diphosphate + H(+)</text>
        <dbReference type="Rhea" id="RHEA:23708"/>
        <dbReference type="Rhea" id="RHEA-COMP:9602"/>
        <dbReference type="Rhea" id="RHEA-COMP:9603"/>
        <dbReference type="ChEBI" id="CHEBI:15378"/>
        <dbReference type="ChEBI" id="CHEBI:58405"/>
        <dbReference type="ChEBI" id="CHEBI:60033"/>
        <dbReference type="ChEBI" id="CHEBI:78435"/>
        <dbReference type="EC" id="2.4.99.28"/>
    </reaction>
</comment>
<feature type="domain" description="Glycosyl transferase family 51" evidence="21">
    <location>
        <begin position="58"/>
        <end position="233"/>
    </location>
</feature>
<dbReference type="GO" id="GO:0004180">
    <property type="term" value="F:carboxypeptidase activity"/>
    <property type="evidence" value="ECO:0007669"/>
    <property type="project" value="UniProtKB-KW"/>
</dbReference>
<dbReference type="NCBIfam" id="TIGR02074">
    <property type="entry name" value="PBP_1a_fam"/>
    <property type="match status" value="1"/>
</dbReference>
<sequence>MRQFLHRLILFLIFGVTATTSSAFFIFFYYGRGLPNYDYLTDYQPPQASRLFANNYQLIKEYAVERRFFKPLNQMPPRLIQAFLAAEDRNFYYHFGLDFSGLLRAVLTNTLKKSWQNRPLGASTITQQVAKNFLVGNEASFKRKIKEAVISIRLELSLPKNRILELYLNQVYLGRGSYGVTAAAQAYFGKSLDDLSLEECAFLAALPKAPSIYDRESEAKKVQGRRDWVLDRMLQEGAITIQNCRVAQGTLVTILKPEPLSHNADYFAEETRRQLQFSLGRSDLSTAGLNVFTTLDPDLQTIAHESLQQGLLAYDPTQITPEVSGGIVVMEAETGNVLALSGGFDFFKSQFNCATQAWRQTGSAFKPIVYLSALEQGYTPETLIHDGPVKINLGRGLGYYQPKNFTRKYYGLCPLRIGIEQSRNAMTVKLAQQIGMEPIQRMAARLGVISHLPNQLSMALGAGETTLLRMTTAYCMIVNGGKKMRPLFFHKIENHLGETIFEPDQGPEENVLDAGLADEMTDMLRSVVHRGTGRRLSYLAEKYQMDIGGKTGTTNDCFDAWFIGFIKQPMGPTLVIGIFVGFLKPKSLGRHGTGSRVALPIFENFVKSYGEKMMNARKVLEVS</sequence>
<dbReference type="Pfam" id="PF00912">
    <property type="entry name" value="Transgly"/>
    <property type="match status" value="1"/>
</dbReference>
<dbReference type="InterPro" id="IPR012338">
    <property type="entry name" value="Beta-lactam/transpept-like"/>
</dbReference>
<organism evidence="22 23">
    <name type="scientific">Candidatus Finniella inopinata</name>
    <dbReference type="NCBI Taxonomy" id="1696036"/>
    <lineage>
        <taxon>Bacteria</taxon>
        <taxon>Pseudomonadati</taxon>
        <taxon>Pseudomonadota</taxon>
        <taxon>Alphaproteobacteria</taxon>
        <taxon>Holosporales</taxon>
        <taxon>Candidatus Paracaedibacteraceae</taxon>
        <taxon>Candidatus Finniella</taxon>
    </lineage>
</organism>
<keyword evidence="10" id="KW-0378">Hydrolase</keyword>
<gene>
    <name evidence="22" type="ORF">EQU50_04970</name>
</gene>
<feature type="domain" description="Penicillin-binding protein transpeptidase" evidence="20">
    <location>
        <begin position="325"/>
        <end position="604"/>
    </location>
</feature>
<evidence type="ECO:0000313" key="22">
    <source>
        <dbReference type="EMBL" id="RZI46290.1"/>
    </source>
</evidence>
<dbReference type="SUPFAM" id="SSF53955">
    <property type="entry name" value="Lysozyme-like"/>
    <property type="match status" value="1"/>
</dbReference>
<evidence type="ECO:0000256" key="12">
    <source>
        <dbReference type="ARBA" id="ARBA00022984"/>
    </source>
</evidence>
<dbReference type="EC" id="2.4.99.28" evidence="17"/>
<comment type="pathway">
    <text evidence="19">Glycan biosynthesis.</text>
</comment>
<keyword evidence="6" id="KW-0645">Protease</keyword>
<evidence type="ECO:0000256" key="4">
    <source>
        <dbReference type="ARBA" id="ARBA00007739"/>
    </source>
</evidence>
<protein>
    <recommendedName>
        <fullName evidence="17">peptidoglycan glycosyltransferase</fullName>
        <ecNumber evidence="17">2.4.99.28</ecNumber>
    </recommendedName>
</protein>
<evidence type="ECO:0000256" key="18">
    <source>
        <dbReference type="ARBA" id="ARBA00049902"/>
    </source>
</evidence>
<evidence type="ECO:0000256" key="14">
    <source>
        <dbReference type="ARBA" id="ARBA00023136"/>
    </source>
</evidence>
<evidence type="ECO:0000256" key="8">
    <source>
        <dbReference type="ARBA" id="ARBA00022679"/>
    </source>
</evidence>
<keyword evidence="14" id="KW-0472">Membrane</keyword>
<evidence type="ECO:0000313" key="23">
    <source>
        <dbReference type="Proteomes" id="UP000293550"/>
    </source>
</evidence>
<proteinExistence type="inferred from homology"/>
<keyword evidence="12" id="KW-0573">Peptidoglycan synthesis</keyword>
<dbReference type="GO" id="GO:0009252">
    <property type="term" value="P:peptidoglycan biosynthetic process"/>
    <property type="evidence" value="ECO:0007669"/>
    <property type="project" value="UniProtKB-UniPathway"/>
</dbReference>
<dbReference type="GO" id="GO:0008658">
    <property type="term" value="F:penicillin binding"/>
    <property type="evidence" value="ECO:0007669"/>
    <property type="project" value="InterPro"/>
</dbReference>
<comment type="similarity">
    <text evidence="4">In the N-terminal section; belongs to the glycosyltransferase 51 family.</text>
</comment>
<evidence type="ECO:0000256" key="2">
    <source>
        <dbReference type="ARBA" id="ARBA00004752"/>
    </source>
</evidence>
<evidence type="ECO:0000259" key="21">
    <source>
        <dbReference type="Pfam" id="PF00912"/>
    </source>
</evidence>
<reference evidence="22 23" key="1">
    <citation type="submission" date="2018-10" db="EMBL/GenBank/DDBJ databases">
        <title>An updated phylogeny of the Alphaproteobacteria reveals that the parasitic Rickettsiales and Holosporales have independent origins.</title>
        <authorList>
            <person name="Munoz-Gomez S.A."/>
            <person name="Hess S."/>
            <person name="Burger G."/>
            <person name="Lang B.F."/>
            <person name="Susko E."/>
            <person name="Slamovits C.H."/>
            <person name="Roger A.J."/>
        </authorList>
    </citation>
    <scope>NUCLEOTIDE SEQUENCE [LARGE SCALE GENOMIC DNA]</scope>
    <source>
        <strain evidence="22">HOLO01</strain>
    </source>
</reference>
<evidence type="ECO:0000256" key="10">
    <source>
        <dbReference type="ARBA" id="ARBA00022801"/>
    </source>
</evidence>
<evidence type="ECO:0000256" key="19">
    <source>
        <dbReference type="ARBA" id="ARBA00060592"/>
    </source>
</evidence>
<comment type="subcellular location">
    <subcellularLocation>
        <location evidence="1">Membrane</location>
    </subcellularLocation>
</comment>
<dbReference type="SUPFAM" id="SSF56601">
    <property type="entry name" value="beta-lactamase/transpeptidase-like"/>
    <property type="match status" value="1"/>
</dbReference>
<keyword evidence="15" id="KW-0511">Multifunctional enzyme</keyword>
<dbReference type="InterPro" id="IPR050396">
    <property type="entry name" value="Glycosyltr_51/Transpeptidase"/>
</dbReference>
<dbReference type="Pfam" id="PF00905">
    <property type="entry name" value="Transpeptidase"/>
    <property type="match status" value="1"/>
</dbReference>
<keyword evidence="9" id="KW-0812">Transmembrane</keyword>
<dbReference type="Gene3D" id="3.40.710.10">
    <property type="entry name" value="DD-peptidase/beta-lactamase superfamily"/>
    <property type="match status" value="1"/>
</dbReference>
<dbReference type="Proteomes" id="UP000293550">
    <property type="component" value="Unassembled WGS sequence"/>
</dbReference>
<accession>A0A4Q7DIX0</accession>
<evidence type="ECO:0000256" key="7">
    <source>
        <dbReference type="ARBA" id="ARBA00022676"/>
    </source>
</evidence>
<dbReference type="PANTHER" id="PTHR32282:SF27">
    <property type="entry name" value="PENICILLIN-BINDING PROTEIN 1A"/>
    <property type="match status" value="1"/>
</dbReference>
<keyword evidence="23" id="KW-1185">Reference proteome</keyword>
<comment type="caution">
    <text evidence="22">The sequence shown here is derived from an EMBL/GenBank/DDBJ whole genome shotgun (WGS) entry which is preliminary data.</text>
</comment>
<dbReference type="PANTHER" id="PTHR32282">
    <property type="entry name" value="BINDING PROTEIN TRANSPEPTIDASE, PUTATIVE-RELATED"/>
    <property type="match status" value="1"/>
</dbReference>
<dbReference type="AlphaFoldDB" id="A0A4Q7DIX0"/>
<evidence type="ECO:0000256" key="13">
    <source>
        <dbReference type="ARBA" id="ARBA00022989"/>
    </source>
</evidence>
<name>A0A4Q7DIX0_9PROT</name>
<comment type="similarity">
    <text evidence="3">In the C-terminal section; belongs to the transpeptidase family.</text>
</comment>
<comment type="pathway">
    <text evidence="2">Cell wall biogenesis; peptidoglycan biosynthesis.</text>
</comment>
<evidence type="ECO:0000256" key="17">
    <source>
        <dbReference type="ARBA" id="ARBA00044770"/>
    </source>
</evidence>
<evidence type="ECO:0000256" key="11">
    <source>
        <dbReference type="ARBA" id="ARBA00022960"/>
    </source>
</evidence>
<keyword evidence="8" id="KW-0808">Transferase</keyword>
<dbReference type="InterPro" id="IPR001460">
    <property type="entry name" value="PCN-bd_Tpept"/>
</dbReference>
<evidence type="ECO:0000256" key="1">
    <source>
        <dbReference type="ARBA" id="ARBA00004370"/>
    </source>
</evidence>
<evidence type="ECO:0000256" key="9">
    <source>
        <dbReference type="ARBA" id="ARBA00022692"/>
    </source>
</evidence>
<evidence type="ECO:0000256" key="5">
    <source>
        <dbReference type="ARBA" id="ARBA00022645"/>
    </source>
</evidence>
<dbReference type="GO" id="GO:0006508">
    <property type="term" value="P:proteolysis"/>
    <property type="evidence" value="ECO:0007669"/>
    <property type="project" value="UniProtKB-KW"/>
</dbReference>
<dbReference type="FunFam" id="1.10.3810.10:FF:000003">
    <property type="entry name" value="Penicillin-binding protein 1a"/>
    <property type="match status" value="1"/>
</dbReference>
<evidence type="ECO:0000259" key="20">
    <source>
        <dbReference type="Pfam" id="PF00905"/>
    </source>
</evidence>
<evidence type="ECO:0000256" key="15">
    <source>
        <dbReference type="ARBA" id="ARBA00023268"/>
    </source>
</evidence>
<keyword evidence="13" id="KW-1133">Transmembrane helix</keyword>
<keyword evidence="7" id="KW-0328">Glycosyltransferase</keyword>
<dbReference type="Gene3D" id="1.10.3810.10">
    <property type="entry name" value="Biosynthetic peptidoglycan transglycosylase-like"/>
    <property type="match status" value="1"/>
</dbReference>
<keyword evidence="5" id="KW-0121">Carboxypeptidase</keyword>
<dbReference type="GO" id="GO:0008360">
    <property type="term" value="P:regulation of cell shape"/>
    <property type="evidence" value="ECO:0007669"/>
    <property type="project" value="UniProtKB-KW"/>
</dbReference>
<evidence type="ECO:0000256" key="6">
    <source>
        <dbReference type="ARBA" id="ARBA00022670"/>
    </source>
</evidence>
<evidence type="ECO:0000256" key="16">
    <source>
        <dbReference type="ARBA" id="ARBA00023316"/>
    </source>
</evidence>
<dbReference type="GO" id="GO:0016020">
    <property type="term" value="C:membrane"/>
    <property type="evidence" value="ECO:0007669"/>
    <property type="project" value="UniProtKB-SubCell"/>
</dbReference>
<evidence type="ECO:0000256" key="3">
    <source>
        <dbReference type="ARBA" id="ARBA00007090"/>
    </source>
</evidence>
<dbReference type="InterPro" id="IPR001264">
    <property type="entry name" value="Glyco_trans_51"/>
</dbReference>
<keyword evidence="16" id="KW-0961">Cell wall biogenesis/degradation</keyword>
<dbReference type="GO" id="GO:0030288">
    <property type="term" value="C:outer membrane-bounded periplasmic space"/>
    <property type="evidence" value="ECO:0007669"/>
    <property type="project" value="TreeGrafter"/>
</dbReference>